<evidence type="ECO:0000313" key="11">
    <source>
        <dbReference type="EMBL" id="CAH3035302.1"/>
    </source>
</evidence>
<dbReference type="PANTHER" id="PTHR24240">
    <property type="entry name" value="OPSIN"/>
    <property type="match status" value="1"/>
</dbReference>
<dbReference type="EMBL" id="CALNXK010000003">
    <property type="protein sequence ID" value="CAH3035302.1"/>
    <property type="molecule type" value="Genomic_DNA"/>
</dbReference>
<feature type="transmembrane region" description="Helical" evidence="9">
    <location>
        <begin position="268"/>
        <end position="288"/>
    </location>
</feature>
<dbReference type="Gene3D" id="1.20.1070.10">
    <property type="entry name" value="Rhodopsin 7-helix transmembrane proteins"/>
    <property type="match status" value="1"/>
</dbReference>
<protein>
    <recommendedName>
        <fullName evidence="10">G-protein coupled receptors family 1 profile domain-containing protein</fullName>
    </recommendedName>
</protein>
<dbReference type="InterPro" id="IPR017452">
    <property type="entry name" value="GPCR_Rhodpsn_7TM"/>
</dbReference>
<feature type="non-terminal residue" evidence="11">
    <location>
        <position position="1"/>
    </location>
</feature>
<sequence>NCSTLAHGKRISLCAFFHEGPYAAAAAAADDDDDDDDYTIYVSAQGRLKESAAHPYPHISYVFPGIVSRASLIEVLPYSEDPEMNHSTASQFSLQARGSLEAALEILVTTCLIVCGTCGNALIFIAVWKEKALRTMTNVFVVNLAVTDFLFSTTVLPLTVGTFIQGRWTLGMRGCQLQGLLFGTVLNATLMTMTAISINRFIMIRHRARYQTVYTRRNVFCMLVVIWCYAVVSSSRPFYGLGRYYFNQYNGVCSLDKKPGTASRISRVLAYLSLYANIIVIIRCYIGIYRTVSRHRKQIKSAQDCHGRLGTKNRVFGGDDVHIAKTLFIVIILFGICWFPAAIAGIVVVFGVNIPGILQEVLMLTVCLASSVNPIVYVIRNRRFRKIFQRIIKLQVSTMDPVVRIVLQPQKARTIL</sequence>
<keyword evidence="12" id="KW-1185">Reference proteome</keyword>
<comment type="caution">
    <text evidence="11">The sequence shown here is derived from an EMBL/GenBank/DDBJ whole genome shotgun (WGS) entry which is preliminary data.</text>
</comment>
<feature type="transmembrane region" description="Helical" evidence="9">
    <location>
        <begin position="327"/>
        <end position="351"/>
    </location>
</feature>
<organism evidence="11 12">
    <name type="scientific">Porites lobata</name>
    <dbReference type="NCBI Taxonomy" id="104759"/>
    <lineage>
        <taxon>Eukaryota</taxon>
        <taxon>Metazoa</taxon>
        <taxon>Cnidaria</taxon>
        <taxon>Anthozoa</taxon>
        <taxon>Hexacorallia</taxon>
        <taxon>Scleractinia</taxon>
        <taxon>Fungiina</taxon>
        <taxon>Poritidae</taxon>
        <taxon>Porites</taxon>
    </lineage>
</organism>
<evidence type="ECO:0000256" key="3">
    <source>
        <dbReference type="ARBA" id="ARBA00022989"/>
    </source>
</evidence>
<dbReference type="InterPro" id="IPR050125">
    <property type="entry name" value="GPCR_opsins"/>
</dbReference>
<evidence type="ECO:0000256" key="2">
    <source>
        <dbReference type="ARBA" id="ARBA00022692"/>
    </source>
</evidence>
<feature type="transmembrane region" description="Helical" evidence="9">
    <location>
        <begin position="180"/>
        <end position="198"/>
    </location>
</feature>
<comment type="similarity">
    <text evidence="8">Belongs to the G-protein coupled receptor 1 family.</text>
</comment>
<dbReference type="PRINTS" id="PR00237">
    <property type="entry name" value="GPCRRHODOPSN"/>
</dbReference>
<keyword evidence="2 8" id="KW-0812">Transmembrane</keyword>
<evidence type="ECO:0000256" key="6">
    <source>
        <dbReference type="ARBA" id="ARBA00023170"/>
    </source>
</evidence>
<evidence type="ECO:0000256" key="4">
    <source>
        <dbReference type="ARBA" id="ARBA00023040"/>
    </source>
</evidence>
<feature type="transmembrane region" description="Helical" evidence="9">
    <location>
        <begin position="140"/>
        <end position="160"/>
    </location>
</feature>
<dbReference type="CDD" id="cd00637">
    <property type="entry name" value="7tm_classA_rhodopsin-like"/>
    <property type="match status" value="1"/>
</dbReference>
<gene>
    <name evidence="11" type="ORF">PLOB_00025096</name>
</gene>
<evidence type="ECO:0000259" key="10">
    <source>
        <dbReference type="PROSITE" id="PS50262"/>
    </source>
</evidence>
<dbReference type="PROSITE" id="PS00237">
    <property type="entry name" value="G_PROTEIN_RECEP_F1_1"/>
    <property type="match status" value="1"/>
</dbReference>
<dbReference type="Proteomes" id="UP001159405">
    <property type="component" value="Unassembled WGS sequence"/>
</dbReference>
<evidence type="ECO:0000256" key="5">
    <source>
        <dbReference type="ARBA" id="ARBA00023136"/>
    </source>
</evidence>
<dbReference type="SUPFAM" id="SSF81321">
    <property type="entry name" value="Family A G protein-coupled receptor-like"/>
    <property type="match status" value="1"/>
</dbReference>
<feature type="domain" description="G-protein coupled receptors family 1 profile" evidence="10">
    <location>
        <begin position="119"/>
        <end position="377"/>
    </location>
</feature>
<keyword evidence="6 8" id="KW-0675">Receptor</keyword>
<reference evidence="11 12" key="1">
    <citation type="submission" date="2022-05" db="EMBL/GenBank/DDBJ databases">
        <authorList>
            <consortium name="Genoscope - CEA"/>
            <person name="William W."/>
        </authorList>
    </citation>
    <scope>NUCLEOTIDE SEQUENCE [LARGE SCALE GENOMIC DNA]</scope>
</reference>
<evidence type="ECO:0000256" key="1">
    <source>
        <dbReference type="ARBA" id="ARBA00004141"/>
    </source>
</evidence>
<evidence type="ECO:0000256" key="9">
    <source>
        <dbReference type="SAM" id="Phobius"/>
    </source>
</evidence>
<feature type="transmembrane region" description="Helical" evidence="9">
    <location>
        <begin position="219"/>
        <end position="239"/>
    </location>
</feature>
<dbReference type="Pfam" id="PF00001">
    <property type="entry name" value="7tm_1"/>
    <property type="match status" value="1"/>
</dbReference>
<name>A0ABN8MW09_9CNID</name>
<keyword evidence="3 9" id="KW-1133">Transmembrane helix</keyword>
<keyword evidence="7 8" id="KW-0807">Transducer</keyword>
<dbReference type="PROSITE" id="PS50262">
    <property type="entry name" value="G_PROTEIN_RECEP_F1_2"/>
    <property type="match status" value="1"/>
</dbReference>
<evidence type="ECO:0000313" key="12">
    <source>
        <dbReference type="Proteomes" id="UP001159405"/>
    </source>
</evidence>
<evidence type="ECO:0000256" key="8">
    <source>
        <dbReference type="RuleBase" id="RU000688"/>
    </source>
</evidence>
<dbReference type="InterPro" id="IPR000276">
    <property type="entry name" value="GPCR_Rhodpsn"/>
</dbReference>
<feature type="transmembrane region" description="Helical" evidence="9">
    <location>
        <begin position="357"/>
        <end position="379"/>
    </location>
</feature>
<accession>A0ABN8MW09</accession>
<comment type="subcellular location">
    <subcellularLocation>
        <location evidence="1">Membrane</location>
        <topology evidence="1">Multi-pass membrane protein</topology>
    </subcellularLocation>
</comment>
<keyword evidence="5 9" id="KW-0472">Membrane</keyword>
<proteinExistence type="inferred from homology"/>
<keyword evidence="4 8" id="KW-0297">G-protein coupled receptor</keyword>
<evidence type="ECO:0000256" key="7">
    <source>
        <dbReference type="ARBA" id="ARBA00023224"/>
    </source>
</evidence>
<feature type="transmembrane region" description="Helical" evidence="9">
    <location>
        <begin position="106"/>
        <end position="128"/>
    </location>
</feature>
<dbReference type="SMART" id="SM01381">
    <property type="entry name" value="7TM_GPCR_Srsx"/>
    <property type="match status" value="1"/>
</dbReference>